<evidence type="ECO:0000313" key="3">
    <source>
        <dbReference type="Proteomes" id="UP000054018"/>
    </source>
</evidence>
<reference evidence="2 3" key="1">
    <citation type="submission" date="2014-04" db="EMBL/GenBank/DDBJ databases">
        <authorList>
            <consortium name="DOE Joint Genome Institute"/>
            <person name="Kuo A."/>
            <person name="Kohler A."/>
            <person name="Costa M.D."/>
            <person name="Nagy L.G."/>
            <person name="Floudas D."/>
            <person name="Copeland A."/>
            <person name="Barry K.W."/>
            <person name="Cichocki N."/>
            <person name="Veneault-Fourrey C."/>
            <person name="LaButti K."/>
            <person name="Lindquist E.A."/>
            <person name="Lipzen A."/>
            <person name="Lundell T."/>
            <person name="Morin E."/>
            <person name="Murat C."/>
            <person name="Sun H."/>
            <person name="Tunlid A."/>
            <person name="Henrissat B."/>
            <person name="Grigoriev I.V."/>
            <person name="Hibbett D.S."/>
            <person name="Martin F."/>
            <person name="Nordberg H.P."/>
            <person name="Cantor M.N."/>
            <person name="Hua S.X."/>
        </authorList>
    </citation>
    <scope>NUCLEOTIDE SEQUENCE [LARGE SCALE GENOMIC DNA]</scope>
    <source>
        <strain evidence="2 3">441</strain>
    </source>
</reference>
<feature type="region of interest" description="Disordered" evidence="1">
    <location>
        <begin position="57"/>
        <end position="89"/>
    </location>
</feature>
<keyword evidence="3" id="KW-1185">Reference proteome</keyword>
<reference evidence="3" key="2">
    <citation type="submission" date="2015-01" db="EMBL/GenBank/DDBJ databases">
        <title>Evolutionary Origins and Diversification of the Mycorrhizal Mutualists.</title>
        <authorList>
            <consortium name="DOE Joint Genome Institute"/>
            <consortium name="Mycorrhizal Genomics Consortium"/>
            <person name="Kohler A."/>
            <person name="Kuo A."/>
            <person name="Nagy L.G."/>
            <person name="Floudas D."/>
            <person name="Copeland A."/>
            <person name="Barry K.W."/>
            <person name="Cichocki N."/>
            <person name="Veneault-Fourrey C."/>
            <person name="LaButti K."/>
            <person name="Lindquist E.A."/>
            <person name="Lipzen A."/>
            <person name="Lundell T."/>
            <person name="Morin E."/>
            <person name="Murat C."/>
            <person name="Riley R."/>
            <person name="Ohm R."/>
            <person name="Sun H."/>
            <person name="Tunlid A."/>
            <person name="Henrissat B."/>
            <person name="Grigoriev I.V."/>
            <person name="Hibbett D.S."/>
            <person name="Martin F."/>
        </authorList>
    </citation>
    <scope>NUCLEOTIDE SEQUENCE [LARGE SCALE GENOMIC DNA]</scope>
    <source>
        <strain evidence="3">441</strain>
    </source>
</reference>
<organism evidence="2 3">
    <name type="scientific">Pisolithus microcarpus 441</name>
    <dbReference type="NCBI Taxonomy" id="765257"/>
    <lineage>
        <taxon>Eukaryota</taxon>
        <taxon>Fungi</taxon>
        <taxon>Dikarya</taxon>
        <taxon>Basidiomycota</taxon>
        <taxon>Agaricomycotina</taxon>
        <taxon>Agaricomycetes</taxon>
        <taxon>Agaricomycetidae</taxon>
        <taxon>Boletales</taxon>
        <taxon>Sclerodermatineae</taxon>
        <taxon>Pisolithaceae</taxon>
        <taxon>Pisolithus</taxon>
    </lineage>
</organism>
<accession>A0A0C9YB35</accession>
<sequence>MKLLSAEDCTPSQPALLSLHPSHLSLDLPLDNLISFDSLPSNFDSRVLLHLNAHHDNLHEDPHPHPHVPQLPGHFPSSQPDQAHPPQVQYICPPFTQVPGQDHKVNIWKLACQEQEDILKNDTHAKSPSALDTPVSQLKEHSFTSPSTMLMQQGGRQDATVYRHEDVPPPDDANPATSDIASLKHQLLNTQKMEDNKLSLGHESDQLDQDLEDLHYRIKHLQEDLDHSQSALSGLNSDVEDDLSDQITSHSTVSSLRSQPIGLTETLRTTQLQLDVE</sequence>
<name>A0A0C9YB35_9AGAM</name>
<feature type="region of interest" description="Disordered" evidence="1">
    <location>
        <begin position="124"/>
        <end position="157"/>
    </location>
</feature>
<feature type="compositionally biased region" description="Polar residues" evidence="1">
    <location>
        <begin position="143"/>
        <end position="155"/>
    </location>
</feature>
<gene>
    <name evidence="2" type="ORF">PISMIDRAFT_17601</name>
</gene>
<protein>
    <submittedName>
        <fullName evidence="2">Uncharacterized protein</fullName>
    </submittedName>
</protein>
<dbReference type="HOGENOM" id="CLU_060378_0_0_1"/>
<evidence type="ECO:0000256" key="1">
    <source>
        <dbReference type="SAM" id="MobiDB-lite"/>
    </source>
</evidence>
<dbReference type="AlphaFoldDB" id="A0A0C9YB35"/>
<proteinExistence type="predicted"/>
<dbReference type="Proteomes" id="UP000054018">
    <property type="component" value="Unassembled WGS sequence"/>
</dbReference>
<evidence type="ECO:0000313" key="2">
    <source>
        <dbReference type="EMBL" id="KIK14011.1"/>
    </source>
</evidence>
<dbReference type="EMBL" id="KN833961">
    <property type="protein sequence ID" value="KIK14011.1"/>
    <property type="molecule type" value="Genomic_DNA"/>
</dbReference>
<dbReference type="OrthoDB" id="1716625at2759"/>